<comment type="caution">
    <text evidence="3">The sequence shown here is derived from an EMBL/GenBank/DDBJ whole genome shotgun (WGS) entry which is preliminary data.</text>
</comment>
<keyword evidence="4" id="KW-1185">Reference proteome</keyword>
<feature type="domain" description="Transposase IS66 C-terminal" evidence="2">
    <location>
        <begin position="120"/>
        <end position="161"/>
    </location>
</feature>
<dbReference type="EMBL" id="JADBEL010000003">
    <property type="protein sequence ID" value="MBE1553692.1"/>
    <property type="molecule type" value="Genomic_DNA"/>
</dbReference>
<evidence type="ECO:0000313" key="3">
    <source>
        <dbReference type="EMBL" id="MBE1553692.1"/>
    </source>
</evidence>
<accession>A0A927MIN6</accession>
<gene>
    <name evidence="3" type="ORF">H4683_000766</name>
</gene>
<dbReference type="PANTHER" id="PTHR33678">
    <property type="entry name" value="BLL1576 PROTEIN"/>
    <property type="match status" value="1"/>
</dbReference>
<name>A0A927MIN6_9BACL</name>
<feature type="domain" description="Transposase IS66 central" evidence="1">
    <location>
        <begin position="3"/>
        <end position="113"/>
    </location>
</feature>
<proteinExistence type="predicted"/>
<dbReference type="PANTHER" id="PTHR33678:SF1">
    <property type="entry name" value="BLL1576 PROTEIN"/>
    <property type="match status" value="1"/>
</dbReference>
<evidence type="ECO:0000259" key="2">
    <source>
        <dbReference type="Pfam" id="PF13817"/>
    </source>
</evidence>
<dbReference type="Pfam" id="PF13817">
    <property type="entry name" value="DDE_Tnp_IS66_C"/>
    <property type="match status" value="1"/>
</dbReference>
<protein>
    <recommendedName>
        <fullName evidence="5">Transposase</fullName>
    </recommendedName>
</protein>
<dbReference type="InterPro" id="IPR004291">
    <property type="entry name" value="Transposase_IS66_central"/>
</dbReference>
<dbReference type="Pfam" id="PF03050">
    <property type="entry name" value="DDE_Tnp_IS66"/>
    <property type="match status" value="1"/>
</dbReference>
<dbReference type="Proteomes" id="UP000658225">
    <property type="component" value="Unassembled WGS sequence"/>
</dbReference>
<organism evidence="3 4">
    <name type="scientific">Sporosarcina limicola</name>
    <dbReference type="NCBI Taxonomy" id="34101"/>
    <lineage>
        <taxon>Bacteria</taxon>
        <taxon>Bacillati</taxon>
        <taxon>Bacillota</taxon>
        <taxon>Bacilli</taxon>
        <taxon>Bacillales</taxon>
        <taxon>Caryophanaceae</taxon>
        <taxon>Sporosarcina</taxon>
    </lineage>
</organism>
<dbReference type="InterPro" id="IPR052344">
    <property type="entry name" value="Transposase-related"/>
</dbReference>
<dbReference type="AlphaFoldDB" id="A0A927MIN6"/>
<evidence type="ECO:0000313" key="4">
    <source>
        <dbReference type="Proteomes" id="UP000658225"/>
    </source>
</evidence>
<sequence>MYQQGLGFCNQLFAIERELKDAITEQRYTIRLERSRPVLDANLAWLHQQRPRKLPKSKLGEAIAYSMNQWDKLTGFLKDGRLEIDNNRSERAIKPFIIGRKNWLFANTPRGAKASAIIYSVIETAKENGLNPFKYLMYLFEQLPQLSDPKDPEALDKLLPWSSSLPLTCRVFKS</sequence>
<evidence type="ECO:0008006" key="5">
    <source>
        <dbReference type="Google" id="ProtNLM"/>
    </source>
</evidence>
<reference evidence="3" key="1">
    <citation type="submission" date="2020-10" db="EMBL/GenBank/DDBJ databases">
        <title>Genomic Encyclopedia of Type Strains, Phase IV (KMG-IV): sequencing the most valuable type-strain genomes for metagenomic binning, comparative biology and taxonomic classification.</title>
        <authorList>
            <person name="Goeker M."/>
        </authorList>
    </citation>
    <scope>NUCLEOTIDE SEQUENCE</scope>
    <source>
        <strain evidence="3">DSM 13886</strain>
    </source>
</reference>
<dbReference type="InterPro" id="IPR039552">
    <property type="entry name" value="IS66_C"/>
</dbReference>
<evidence type="ECO:0000259" key="1">
    <source>
        <dbReference type="Pfam" id="PF03050"/>
    </source>
</evidence>